<evidence type="ECO:0000313" key="13">
    <source>
        <dbReference type="Proteomes" id="UP000612362"/>
    </source>
</evidence>
<dbReference type="FunFam" id="3.40.50.300:FF:000299">
    <property type="entry name" value="ABC transporter ATP-binding protein/permease"/>
    <property type="match status" value="1"/>
</dbReference>
<evidence type="ECO:0000256" key="4">
    <source>
        <dbReference type="ARBA" id="ARBA00022692"/>
    </source>
</evidence>
<dbReference type="Proteomes" id="UP000612362">
    <property type="component" value="Unassembled WGS sequence"/>
</dbReference>
<reference evidence="12" key="1">
    <citation type="submission" date="2020-10" db="EMBL/GenBank/DDBJ databases">
        <title>Taxonomic study of unclassified bacteria belonging to the class Ktedonobacteria.</title>
        <authorList>
            <person name="Yabe S."/>
            <person name="Wang C.M."/>
            <person name="Zheng Y."/>
            <person name="Sakai Y."/>
            <person name="Cavaletti L."/>
            <person name="Monciardini P."/>
            <person name="Donadio S."/>
        </authorList>
    </citation>
    <scope>NUCLEOTIDE SEQUENCE</scope>
    <source>
        <strain evidence="12">SOSP1-1</strain>
    </source>
</reference>
<dbReference type="InterPro" id="IPR003593">
    <property type="entry name" value="AAA+_ATPase"/>
</dbReference>
<dbReference type="InterPro" id="IPR039421">
    <property type="entry name" value="Type_1_exporter"/>
</dbReference>
<evidence type="ECO:0000256" key="2">
    <source>
        <dbReference type="ARBA" id="ARBA00022448"/>
    </source>
</evidence>
<dbReference type="SMART" id="SM00382">
    <property type="entry name" value="AAA"/>
    <property type="match status" value="1"/>
</dbReference>
<dbReference type="InterPro" id="IPR027417">
    <property type="entry name" value="P-loop_NTPase"/>
</dbReference>
<keyword evidence="6" id="KW-0067">ATP-binding</keyword>
<comment type="subcellular location">
    <subcellularLocation>
        <location evidence="1">Cell membrane</location>
        <topology evidence="1">Multi-pass membrane protein</topology>
    </subcellularLocation>
</comment>
<keyword evidence="2" id="KW-0813">Transport</keyword>
<evidence type="ECO:0000256" key="8">
    <source>
        <dbReference type="ARBA" id="ARBA00023136"/>
    </source>
</evidence>
<dbReference type="RefSeq" id="WP_236031799.1">
    <property type="nucleotide sequence ID" value="NZ_BNJF01000005.1"/>
</dbReference>
<feature type="transmembrane region" description="Helical" evidence="9">
    <location>
        <begin position="164"/>
        <end position="182"/>
    </location>
</feature>
<keyword evidence="8 9" id="KW-0472">Membrane</keyword>
<dbReference type="InterPro" id="IPR017871">
    <property type="entry name" value="ABC_transporter-like_CS"/>
</dbReference>
<evidence type="ECO:0000256" key="5">
    <source>
        <dbReference type="ARBA" id="ARBA00022741"/>
    </source>
</evidence>
<dbReference type="CDD" id="cd07346">
    <property type="entry name" value="ABC_6TM_exporters"/>
    <property type="match status" value="1"/>
</dbReference>
<name>A0A8J3I359_9CHLR</name>
<dbReference type="PROSITE" id="PS00211">
    <property type="entry name" value="ABC_TRANSPORTER_1"/>
    <property type="match status" value="1"/>
</dbReference>
<feature type="transmembrane region" description="Helical" evidence="9">
    <location>
        <begin position="21"/>
        <end position="40"/>
    </location>
</feature>
<gene>
    <name evidence="12" type="ORF">KSX_74400</name>
</gene>
<dbReference type="Pfam" id="PF00664">
    <property type="entry name" value="ABC_membrane"/>
    <property type="match status" value="1"/>
</dbReference>
<dbReference type="GO" id="GO:0005524">
    <property type="term" value="F:ATP binding"/>
    <property type="evidence" value="ECO:0007669"/>
    <property type="project" value="UniProtKB-KW"/>
</dbReference>
<organism evidence="12 13">
    <name type="scientific">Ktedonospora formicarum</name>
    <dbReference type="NCBI Taxonomy" id="2778364"/>
    <lineage>
        <taxon>Bacteria</taxon>
        <taxon>Bacillati</taxon>
        <taxon>Chloroflexota</taxon>
        <taxon>Ktedonobacteria</taxon>
        <taxon>Ktedonobacterales</taxon>
        <taxon>Ktedonobacteraceae</taxon>
        <taxon>Ktedonospora</taxon>
    </lineage>
</organism>
<evidence type="ECO:0000256" key="7">
    <source>
        <dbReference type="ARBA" id="ARBA00022989"/>
    </source>
</evidence>
<dbReference type="GO" id="GO:0016887">
    <property type="term" value="F:ATP hydrolysis activity"/>
    <property type="evidence" value="ECO:0007669"/>
    <property type="project" value="InterPro"/>
</dbReference>
<dbReference type="InterPro" id="IPR011527">
    <property type="entry name" value="ABC1_TM_dom"/>
</dbReference>
<dbReference type="SUPFAM" id="SSF52540">
    <property type="entry name" value="P-loop containing nucleoside triphosphate hydrolases"/>
    <property type="match status" value="1"/>
</dbReference>
<evidence type="ECO:0000256" key="3">
    <source>
        <dbReference type="ARBA" id="ARBA00022475"/>
    </source>
</evidence>
<evidence type="ECO:0000256" key="1">
    <source>
        <dbReference type="ARBA" id="ARBA00004651"/>
    </source>
</evidence>
<feature type="domain" description="ABC transporter" evidence="10">
    <location>
        <begin position="340"/>
        <end position="574"/>
    </location>
</feature>
<feature type="domain" description="ABC transmembrane type-1" evidence="11">
    <location>
        <begin position="25"/>
        <end position="307"/>
    </location>
</feature>
<dbReference type="PANTHER" id="PTHR43394:SF1">
    <property type="entry name" value="ATP-BINDING CASSETTE SUB-FAMILY B MEMBER 10, MITOCHONDRIAL"/>
    <property type="match status" value="1"/>
</dbReference>
<keyword evidence="13" id="KW-1185">Reference proteome</keyword>
<sequence length="582" mass="64777">MSFRPFTRYFSLLARYLKPQMGKALLMSALLLASIGLQLYSPWVLGRFIDTTREQGLSQALIWLALLFLLATFLTQGASVISAYLCEHVAWTATNNLRADLLTHVLGLDLAFHEDHTQGELLERIDGDVNDLSNFFSKFVVHMLFHLLLLLGILVALSVMDWRLGISMGLYCLLVIVALTWMRRSTVNRWVVAREASSEFFGFLGESLAAVEDVRSNGSMSYVWHHFYKRFYRWYTTTSHAGWSGASPWIVSQGLFVLGRMLGLVLGAYLWSIGLASPGTVYLIFVYSSLLMQPLDQVQWQLQDLNKSVSCIQRIEGLFSTHSAIEDGDGTQPAAGALSVTFEKVSFGYTEGEPVLKNVSFHLPAGRTLGIVGRTGGGKTTITRLLFRMYDPQVGVIRLSEVPHTELHLCELRQRVGLITQDVQLFHATVRDNLTFFKRDISDEQILTVLAEIGLSPWYHALADGLETMLGADGAGLSAGEAQLLAFARVFLTNPDLVVLDEASSRLDPLTGQLLEQGMEKLFAGRTGIVIAHRLETLQRVDDILVLEHGKVIEFGPRTELASDPDSHFSRLLHYVDGAIHA</sequence>
<evidence type="ECO:0000313" key="12">
    <source>
        <dbReference type="EMBL" id="GHO49277.1"/>
    </source>
</evidence>
<evidence type="ECO:0000256" key="9">
    <source>
        <dbReference type="SAM" id="Phobius"/>
    </source>
</evidence>
<evidence type="ECO:0000259" key="10">
    <source>
        <dbReference type="PROSITE" id="PS50893"/>
    </source>
</evidence>
<dbReference type="Gene3D" id="1.20.1560.10">
    <property type="entry name" value="ABC transporter type 1, transmembrane domain"/>
    <property type="match status" value="1"/>
</dbReference>
<dbReference type="SUPFAM" id="SSF90123">
    <property type="entry name" value="ABC transporter transmembrane region"/>
    <property type="match status" value="1"/>
</dbReference>
<keyword evidence="12" id="KW-0378">Hydrolase</keyword>
<dbReference type="AlphaFoldDB" id="A0A8J3I359"/>
<feature type="transmembrane region" description="Helical" evidence="9">
    <location>
        <begin position="262"/>
        <end position="287"/>
    </location>
</feature>
<keyword evidence="12" id="KW-0347">Helicase</keyword>
<dbReference type="PROSITE" id="PS50893">
    <property type="entry name" value="ABC_TRANSPORTER_2"/>
    <property type="match status" value="1"/>
</dbReference>
<protein>
    <submittedName>
        <fullName evidence="12">Helicase</fullName>
    </submittedName>
</protein>
<accession>A0A8J3I359</accession>
<dbReference type="PROSITE" id="PS50929">
    <property type="entry name" value="ABC_TM1F"/>
    <property type="match status" value="1"/>
</dbReference>
<comment type="caution">
    <text evidence="12">The sequence shown here is derived from an EMBL/GenBank/DDBJ whole genome shotgun (WGS) entry which is preliminary data.</text>
</comment>
<evidence type="ECO:0000256" key="6">
    <source>
        <dbReference type="ARBA" id="ARBA00022840"/>
    </source>
</evidence>
<dbReference type="InterPro" id="IPR003439">
    <property type="entry name" value="ABC_transporter-like_ATP-bd"/>
</dbReference>
<dbReference type="GO" id="GO:0005886">
    <property type="term" value="C:plasma membrane"/>
    <property type="evidence" value="ECO:0007669"/>
    <property type="project" value="UniProtKB-SubCell"/>
</dbReference>
<keyword evidence="7 9" id="KW-1133">Transmembrane helix</keyword>
<dbReference type="Gene3D" id="3.40.50.300">
    <property type="entry name" value="P-loop containing nucleotide triphosphate hydrolases"/>
    <property type="match status" value="1"/>
</dbReference>
<dbReference type="EMBL" id="BNJF01000005">
    <property type="protein sequence ID" value="GHO49277.1"/>
    <property type="molecule type" value="Genomic_DNA"/>
</dbReference>
<keyword evidence="4 9" id="KW-0812">Transmembrane</keyword>
<feature type="transmembrane region" description="Helical" evidence="9">
    <location>
        <begin position="60"/>
        <end position="86"/>
    </location>
</feature>
<dbReference type="PANTHER" id="PTHR43394">
    <property type="entry name" value="ATP-DEPENDENT PERMEASE MDL1, MITOCHONDRIAL"/>
    <property type="match status" value="1"/>
</dbReference>
<dbReference type="Pfam" id="PF00005">
    <property type="entry name" value="ABC_tran"/>
    <property type="match status" value="1"/>
</dbReference>
<evidence type="ECO:0000259" key="11">
    <source>
        <dbReference type="PROSITE" id="PS50929"/>
    </source>
</evidence>
<feature type="transmembrane region" description="Helical" evidence="9">
    <location>
        <begin position="139"/>
        <end position="158"/>
    </location>
</feature>
<dbReference type="GO" id="GO:0015421">
    <property type="term" value="F:ABC-type oligopeptide transporter activity"/>
    <property type="evidence" value="ECO:0007669"/>
    <property type="project" value="TreeGrafter"/>
</dbReference>
<dbReference type="GO" id="GO:0004386">
    <property type="term" value="F:helicase activity"/>
    <property type="evidence" value="ECO:0007669"/>
    <property type="project" value="UniProtKB-KW"/>
</dbReference>
<keyword evidence="3" id="KW-1003">Cell membrane</keyword>
<proteinExistence type="predicted"/>
<dbReference type="InterPro" id="IPR036640">
    <property type="entry name" value="ABC1_TM_sf"/>
</dbReference>
<keyword evidence="5" id="KW-0547">Nucleotide-binding</keyword>